<dbReference type="AlphaFoldDB" id="A0AAD1XB02"/>
<feature type="region of interest" description="Disordered" evidence="1">
    <location>
        <begin position="224"/>
        <end position="254"/>
    </location>
</feature>
<dbReference type="Proteomes" id="UP001295684">
    <property type="component" value="Unassembled WGS sequence"/>
</dbReference>
<feature type="compositionally biased region" description="Basic residues" evidence="1">
    <location>
        <begin position="154"/>
        <end position="163"/>
    </location>
</feature>
<evidence type="ECO:0000313" key="3">
    <source>
        <dbReference type="Proteomes" id="UP001295684"/>
    </source>
</evidence>
<name>A0AAD1XB02_EUPCR</name>
<organism evidence="2 3">
    <name type="scientific">Euplotes crassus</name>
    <dbReference type="NCBI Taxonomy" id="5936"/>
    <lineage>
        <taxon>Eukaryota</taxon>
        <taxon>Sar</taxon>
        <taxon>Alveolata</taxon>
        <taxon>Ciliophora</taxon>
        <taxon>Intramacronucleata</taxon>
        <taxon>Spirotrichea</taxon>
        <taxon>Hypotrichia</taxon>
        <taxon>Euplotida</taxon>
        <taxon>Euplotidae</taxon>
        <taxon>Moneuplotes</taxon>
    </lineage>
</organism>
<comment type="caution">
    <text evidence="2">The sequence shown here is derived from an EMBL/GenBank/DDBJ whole genome shotgun (WGS) entry which is preliminary data.</text>
</comment>
<keyword evidence="3" id="KW-1185">Reference proteome</keyword>
<dbReference type="EMBL" id="CAMPGE010005467">
    <property type="protein sequence ID" value="CAI2364321.1"/>
    <property type="molecule type" value="Genomic_DNA"/>
</dbReference>
<feature type="compositionally biased region" description="Basic residues" evidence="1">
    <location>
        <begin position="126"/>
        <end position="138"/>
    </location>
</feature>
<feature type="compositionally biased region" description="Basic residues" evidence="1">
    <location>
        <begin position="340"/>
        <end position="369"/>
    </location>
</feature>
<feature type="region of interest" description="Disordered" evidence="1">
    <location>
        <begin position="321"/>
        <end position="371"/>
    </location>
</feature>
<feature type="region of interest" description="Disordered" evidence="1">
    <location>
        <begin position="125"/>
        <end position="173"/>
    </location>
</feature>
<protein>
    <submittedName>
        <fullName evidence="2">Uncharacterized protein</fullName>
    </submittedName>
</protein>
<proteinExistence type="predicted"/>
<accession>A0AAD1XB02</accession>
<sequence>MSTRTRKVYTKETPDFFGAWSLHKSCERRISNLPQRYRKKCRREPSCEDSDNIYNYKVASGLKKKRVNKSHRNGMITIAPPRYSGISYKEKIYKFEKDNFSIPERQEKVMDIFMAVTETCPSTIRRSSHTPKYRRMPSKVKDFSKPNDCYSIKTHSRRRKSRTSNKVNASKTVNNSASLQTKRRTGMLGSLPQAPVLKPSKIKVVKKDKTAKKICLNFGGSKKSITDNSSEKSSLEVSLQPSSKPSIEDDFPESSTVEDDLVKASCFRQITDNKCSLESTIVHEKPNKVLECINRANRLLNNEFTKRQVQNIKNGRLLSLTEKIPPSGNSKPSKLNHSFTQKRNKSKKCKKRQTSSKYLKKRGSKKSTLQKKSLLVGTKNHEKVSTSSAAPDSEFTITKVNRQAYQGFVTDDQPSDISFCMEEESEEATKCPECKRFFMAHQMKEHIKLCQRVF</sequence>
<feature type="compositionally biased region" description="Polar residues" evidence="1">
    <location>
        <begin position="327"/>
        <end position="339"/>
    </location>
</feature>
<evidence type="ECO:0000256" key="1">
    <source>
        <dbReference type="SAM" id="MobiDB-lite"/>
    </source>
</evidence>
<gene>
    <name evidence="2" type="ORF">ECRASSUSDP1_LOCUS5664</name>
</gene>
<feature type="compositionally biased region" description="Polar residues" evidence="1">
    <location>
        <begin position="235"/>
        <end position="245"/>
    </location>
</feature>
<reference evidence="2" key="1">
    <citation type="submission" date="2023-07" db="EMBL/GenBank/DDBJ databases">
        <authorList>
            <consortium name="AG Swart"/>
            <person name="Singh M."/>
            <person name="Singh A."/>
            <person name="Seah K."/>
            <person name="Emmerich C."/>
        </authorList>
    </citation>
    <scope>NUCLEOTIDE SEQUENCE</scope>
    <source>
        <strain evidence="2">DP1</strain>
    </source>
</reference>
<evidence type="ECO:0000313" key="2">
    <source>
        <dbReference type="EMBL" id="CAI2364321.1"/>
    </source>
</evidence>